<comment type="caution">
    <text evidence="5">The sequence shown here is derived from an EMBL/GenBank/DDBJ whole genome shotgun (WGS) entry which is preliminary data.</text>
</comment>
<dbReference type="Pfam" id="PF00350">
    <property type="entry name" value="Dynamin_N"/>
    <property type="match status" value="1"/>
</dbReference>
<feature type="compositionally biased region" description="Gly residues" evidence="2">
    <location>
        <begin position="636"/>
        <end position="657"/>
    </location>
</feature>
<dbReference type="SUPFAM" id="SSF52540">
    <property type="entry name" value="P-loop containing nucleoside triphosphate hydrolases"/>
    <property type="match status" value="1"/>
</dbReference>
<organism evidence="5 6">
    <name type="scientific">Cryptosporangium japonicum</name>
    <dbReference type="NCBI Taxonomy" id="80872"/>
    <lineage>
        <taxon>Bacteria</taxon>
        <taxon>Bacillati</taxon>
        <taxon>Actinomycetota</taxon>
        <taxon>Actinomycetes</taxon>
        <taxon>Cryptosporangiales</taxon>
        <taxon>Cryptosporangiaceae</taxon>
        <taxon>Cryptosporangium</taxon>
    </lineage>
</organism>
<feature type="compositionally biased region" description="Low complexity" evidence="2">
    <location>
        <begin position="658"/>
        <end position="672"/>
    </location>
</feature>
<dbReference type="EMBL" id="BAAAGX010000037">
    <property type="protein sequence ID" value="GAA0278165.1"/>
    <property type="molecule type" value="Genomic_DNA"/>
</dbReference>
<dbReference type="InterPro" id="IPR045063">
    <property type="entry name" value="Dynamin_N"/>
</dbReference>
<evidence type="ECO:0000256" key="3">
    <source>
        <dbReference type="SAM" id="Phobius"/>
    </source>
</evidence>
<keyword evidence="3" id="KW-1133">Transmembrane helix</keyword>
<dbReference type="InterPro" id="IPR027417">
    <property type="entry name" value="P-loop_NTPase"/>
</dbReference>
<dbReference type="Proteomes" id="UP001500967">
    <property type="component" value="Unassembled WGS sequence"/>
</dbReference>
<evidence type="ECO:0000259" key="4">
    <source>
        <dbReference type="Pfam" id="PF00350"/>
    </source>
</evidence>
<keyword evidence="6" id="KW-1185">Reference proteome</keyword>
<evidence type="ECO:0000313" key="5">
    <source>
        <dbReference type="EMBL" id="GAA0278165.1"/>
    </source>
</evidence>
<dbReference type="InterPro" id="IPR022812">
    <property type="entry name" value="Dynamin"/>
</dbReference>
<feature type="region of interest" description="Disordered" evidence="2">
    <location>
        <begin position="624"/>
        <end position="672"/>
    </location>
</feature>
<evidence type="ECO:0000313" key="6">
    <source>
        <dbReference type="Proteomes" id="UP001500967"/>
    </source>
</evidence>
<dbReference type="Gene3D" id="3.40.50.300">
    <property type="entry name" value="P-loop containing nucleotide triphosphate hydrolases"/>
    <property type="match status" value="1"/>
</dbReference>
<dbReference type="PANTHER" id="PTHR43681:SF1">
    <property type="entry name" value="SARCALUMENIN"/>
    <property type="match status" value="1"/>
</dbReference>
<reference evidence="6" key="1">
    <citation type="journal article" date="2019" name="Int. J. Syst. Evol. Microbiol.">
        <title>The Global Catalogue of Microorganisms (GCM) 10K type strain sequencing project: providing services to taxonomists for standard genome sequencing and annotation.</title>
        <authorList>
            <consortium name="The Broad Institute Genomics Platform"/>
            <consortium name="The Broad Institute Genome Sequencing Center for Infectious Disease"/>
            <person name="Wu L."/>
            <person name="Ma J."/>
        </authorList>
    </citation>
    <scope>NUCLEOTIDE SEQUENCE [LARGE SCALE GENOMIC DNA]</scope>
    <source>
        <strain evidence="6">JCM 10425</strain>
    </source>
</reference>
<name>A0ABP3ETK0_9ACTN</name>
<protein>
    <submittedName>
        <fullName evidence="5">Dynamin family protein</fullName>
    </submittedName>
</protein>
<keyword evidence="3" id="KW-0472">Membrane</keyword>
<dbReference type="InterPro" id="IPR051943">
    <property type="entry name" value="TRAFAC_Dynamin-like_GTPase"/>
</dbReference>
<feature type="domain" description="Dynamin N-terminal" evidence="4">
    <location>
        <begin position="56"/>
        <end position="210"/>
    </location>
</feature>
<feature type="compositionally biased region" description="Low complexity" evidence="2">
    <location>
        <begin position="624"/>
        <end position="635"/>
    </location>
</feature>
<evidence type="ECO:0000256" key="2">
    <source>
        <dbReference type="SAM" id="MobiDB-lite"/>
    </source>
</evidence>
<proteinExistence type="predicted"/>
<keyword evidence="3" id="KW-0812">Transmembrane</keyword>
<accession>A0ABP3ETK0</accession>
<feature type="coiled-coil region" evidence="1">
    <location>
        <begin position="558"/>
        <end position="585"/>
    </location>
</feature>
<feature type="transmembrane region" description="Helical" evidence="3">
    <location>
        <begin position="484"/>
        <end position="512"/>
    </location>
</feature>
<gene>
    <name evidence="5" type="ORF">GCM10009539_77450</name>
</gene>
<dbReference type="PRINTS" id="PR00195">
    <property type="entry name" value="DYNAMIN"/>
</dbReference>
<sequence>MTTPAAKPDPAAALRAVEEQIRGAIDTGLGHLRRLDPDLAADIDQLRRAEVTQPTVVVVGETKRGKSSLINALLSTPNLSPVDAAVATSAYLEFSAGDPPRALAHVPGDTMPHPLGLNALRDWGTVLGTLPDGRRPPQRIQVFHTAPLLNSITLIDTPGVGGLDSTHAEIALDAVARATALLFVVDASSPFSKPELDFLLEASKRVNLVMFALTKTDAFPGWRTVLDDDKSLLHTHAPRFAQSAFFPVSARLAELADQMPIPEAAEEVRRESRIADLRTALARQVAVRNGVLVQANLLRTVRSELVGLDTQIGEKMRAVDPDPGQAEKLKAERAEFVQRKRKDARTWTLTLNTEVQRARVDSTALLRNEISKAQDHYLTIVEKANGERIKRLPTDIDQALQAIALRLSAEMERRFRVIGAQILREVFSDAELSQILARLNARLRSVASARPQRDGAGGDNALVITGAVGTASLLGNLSATGAGALLAGTAAGFAVPVIGLGVGLAAGAFMLYRRRVGNDRQAAKIWLREVLNEARASIAEEISHRFTDLQFALTVALDEAVERRVEQLDAQIAEIDKALADDKANRAKKRTALQGDRDGIRARIKSLDEVLGKAKAATKITVPTGAPKTAAPKSAGAGGAGAGGAGAGGAVPGGAVPGGAADQAAPAAAGKA</sequence>
<dbReference type="RefSeq" id="WP_344653937.1">
    <property type="nucleotide sequence ID" value="NZ_BAAAGX010000037.1"/>
</dbReference>
<evidence type="ECO:0000256" key="1">
    <source>
        <dbReference type="SAM" id="Coils"/>
    </source>
</evidence>
<dbReference type="PANTHER" id="PTHR43681">
    <property type="entry name" value="TRANSMEMBRANE GTPASE FZO"/>
    <property type="match status" value="1"/>
</dbReference>
<keyword evidence="1" id="KW-0175">Coiled coil</keyword>